<dbReference type="EMBL" id="JAIMJA010000013">
    <property type="protein sequence ID" value="MCE2595795.1"/>
    <property type="molecule type" value="Genomic_DNA"/>
</dbReference>
<dbReference type="Proteomes" id="UP001201273">
    <property type="component" value="Unassembled WGS sequence"/>
</dbReference>
<evidence type="ECO:0000313" key="2">
    <source>
        <dbReference type="Proteomes" id="UP001201273"/>
    </source>
</evidence>
<keyword evidence="2" id="KW-1185">Reference proteome</keyword>
<dbReference type="PANTHER" id="PTHR37950:SF1">
    <property type="entry name" value="4-HYDROXYPHENYLACETATE CATABOLISM PROTEIN"/>
    <property type="match status" value="1"/>
</dbReference>
<comment type="caution">
    <text evidence="1">The sequence shown here is derived from an EMBL/GenBank/DDBJ whole genome shotgun (WGS) entry which is preliminary data.</text>
</comment>
<dbReference type="Gene3D" id="3.30.429.10">
    <property type="entry name" value="Macrophage Migration Inhibitory Factor"/>
    <property type="match status" value="1"/>
</dbReference>
<evidence type="ECO:0000313" key="1">
    <source>
        <dbReference type="EMBL" id="MCE2595795.1"/>
    </source>
</evidence>
<sequence length="126" mass="14313">MPHLVLEYSHNLTHTFDSAKLLMELHQEVVVSELFASQDIHIRSQDYSQYLVGGRLASFVHLAVVVEPRHDFGEKKRLSNALLAVLAATFPKVEHVDVETREAEHSCVSQSRVALQAVDKERMYCN</sequence>
<protein>
    <recommendedName>
        <fullName evidence="3">5-carboxymethyl-2-hydroxymuconate isomerase</fullName>
    </recommendedName>
</protein>
<evidence type="ECO:0008006" key="3">
    <source>
        <dbReference type="Google" id="ProtNLM"/>
    </source>
</evidence>
<accession>A0ABS8WBD3</accession>
<proteinExistence type="predicted"/>
<dbReference type="Pfam" id="PF02962">
    <property type="entry name" value="CHMI"/>
    <property type="match status" value="1"/>
</dbReference>
<name>A0ABS8WBD3_9GAMM</name>
<dbReference type="SUPFAM" id="SSF55331">
    <property type="entry name" value="Tautomerase/MIF"/>
    <property type="match status" value="1"/>
</dbReference>
<dbReference type="InterPro" id="IPR014347">
    <property type="entry name" value="Tautomerase/MIF_sf"/>
</dbReference>
<dbReference type="RefSeq" id="WP_233053459.1">
    <property type="nucleotide sequence ID" value="NZ_JAIMJA010000013.1"/>
</dbReference>
<gene>
    <name evidence="1" type="ORF">K6Y31_13365</name>
</gene>
<dbReference type="PANTHER" id="PTHR37950">
    <property type="entry name" value="4-HYDROXYPHENYLACETATE CATABOLISM PROTEIN"/>
    <property type="match status" value="1"/>
</dbReference>
<reference evidence="1 2" key="1">
    <citation type="journal article" date="2022" name="Environ. Microbiol. Rep.">
        <title>Eco-phylogenetic analyses reveal divergent evolution of vitamin B12 metabolism in the marine bacterial family 'Psychromonadaceae'.</title>
        <authorList>
            <person name="Jin X."/>
            <person name="Yang Y."/>
            <person name="Cao H."/>
            <person name="Gao B."/>
            <person name="Zhao Z."/>
        </authorList>
    </citation>
    <scope>NUCLEOTIDE SEQUENCE [LARGE SCALE GENOMIC DNA]</scope>
    <source>
        <strain evidence="1 2">MKS20</strain>
    </source>
</reference>
<organism evidence="1 2">
    <name type="scientific">Motilimonas cestriensis</name>
    <dbReference type="NCBI Taxonomy" id="2742685"/>
    <lineage>
        <taxon>Bacteria</taxon>
        <taxon>Pseudomonadati</taxon>
        <taxon>Pseudomonadota</taxon>
        <taxon>Gammaproteobacteria</taxon>
        <taxon>Alteromonadales</taxon>
        <taxon>Alteromonadales genera incertae sedis</taxon>
        <taxon>Motilimonas</taxon>
    </lineage>
</organism>
<dbReference type="InterPro" id="IPR004220">
    <property type="entry name" value="5-COMe_2-OHmuconate_Isoase"/>
</dbReference>